<name>A0A286IB16_9HYPH</name>
<dbReference type="Proteomes" id="UP000219465">
    <property type="component" value="Unassembled WGS sequence"/>
</dbReference>
<sequence length="84" mass="9163">MKGGKKLALSACAAETAGSGILTERTRMRRHTVSDFKPSAALWSDPDVVRFIAAKNGFVERCSGELRGSPVLIMERLNSVNRKN</sequence>
<evidence type="ECO:0000313" key="1">
    <source>
        <dbReference type="EMBL" id="SOE17261.1"/>
    </source>
</evidence>
<keyword evidence="2" id="KW-1185">Reference proteome</keyword>
<dbReference type="EMBL" id="OCPC01000003">
    <property type="protein sequence ID" value="SOE17261.1"/>
    <property type="molecule type" value="Genomic_DNA"/>
</dbReference>
<reference evidence="2" key="1">
    <citation type="submission" date="2017-08" db="EMBL/GenBank/DDBJ databases">
        <authorList>
            <person name="Varghese N."/>
            <person name="Submissions S."/>
        </authorList>
    </citation>
    <scope>NUCLEOTIDE SEQUENCE [LARGE SCALE GENOMIC DNA]</scope>
    <source>
        <strain evidence="2">KCTC 23107</strain>
    </source>
</reference>
<proteinExistence type="predicted"/>
<dbReference type="AlphaFoldDB" id="A0A286IB16"/>
<protein>
    <submittedName>
        <fullName evidence="1">Uncharacterized protein</fullName>
    </submittedName>
</protein>
<dbReference type="OrthoDB" id="6293260at2"/>
<organism evidence="1 2">
    <name type="scientific">Hoeflea halophila</name>
    <dbReference type="NCBI Taxonomy" id="714899"/>
    <lineage>
        <taxon>Bacteria</taxon>
        <taxon>Pseudomonadati</taxon>
        <taxon>Pseudomonadota</taxon>
        <taxon>Alphaproteobacteria</taxon>
        <taxon>Hyphomicrobiales</taxon>
        <taxon>Rhizobiaceae</taxon>
        <taxon>Hoeflea</taxon>
    </lineage>
</organism>
<dbReference type="RefSeq" id="WP_097107781.1">
    <property type="nucleotide sequence ID" value="NZ_OCPC01000003.1"/>
</dbReference>
<gene>
    <name evidence="1" type="ORF">SAMN05877838_2159</name>
</gene>
<accession>A0A286IB16</accession>
<evidence type="ECO:0000313" key="2">
    <source>
        <dbReference type="Proteomes" id="UP000219465"/>
    </source>
</evidence>